<accession>A0A0N4W3T1</accession>
<dbReference type="Pfam" id="PF03372">
    <property type="entry name" value="Exo_endo_phos"/>
    <property type="match status" value="1"/>
</dbReference>
<name>A0A0N4W3T1_HAEPC</name>
<proteinExistence type="predicted"/>
<evidence type="ECO:0000259" key="1">
    <source>
        <dbReference type="Pfam" id="PF03372"/>
    </source>
</evidence>
<sequence length="282" mass="31123">MDCLFVCSYNCRTIASGASLRMLLLSSRLVKYDVIALQETEGRTETIRKTDHNELLIIGPKANGNVGGVGFLINSIIAHLVNSHIVVSPRLAVLRLRTDDRVAISVINAYAPTSAAPEEEREDFYRLLEKTIQEEKSYYKYVVGDLNAVVGTNCNGDWRLGSYGSGDRTENGELLLNLLYACRLFHGNFMFEKPSATMDLGESKWPNAYGNRSFSPIDAGVYLVYTCCPLLTMARIIALCAQKYDSTSGYSSATRTGSHTSRLSSLIQNYSNLPSKLMIGVS</sequence>
<organism evidence="2">
    <name type="scientific">Haemonchus placei</name>
    <name type="common">Barber's pole worm</name>
    <dbReference type="NCBI Taxonomy" id="6290"/>
    <lineage>
        <taxon>Eukaryota</taxon>
        <taxon>Metazoa</taxon>
        <taxon>Ecdysozoa</taxon>
        <taxon>Nematoda</taxon>
        <taxon>Chromadorea</taxon>
        <taxon>Rhabditida</taxon>
        <taxon>Rhabditina</taxon>
        <taxon>Rhabditomorpha</taxon>
        <taxon>Strongyloidea</taxon>
        <taxon>Trichostrongylidae</taxon>
        <taxon>Haemonchus</taxon>
    </lineage>
</organism>
<evidence type="ECO:0000313" key="2">
    <source>
        <dbReference type="WBParaSite" id="HPLM_0000449801-mRNA-1"/>
    </source>
</evidence>
<dbReference type="InterPro" id="IPR036691">
    <property type="entry name" value="Endo/exonu/phosph_ase_sf"/>
</dbReference>
<dbReference type="InterPro" id="IPR005135">
    <property type="entry name" value="Endo/exonuclease/phosphatase"/>
</dbReference>
<dbReference type="GO" id="GO:0003824">
    <property type="term" value="F:catalytic activity"/>
    <property type="evidence" value="ECO:0007669"/>
    <property type="project" value="InterPro"/>
</dbReference>
<protein>
    <submittedName>
        <fullName evidence="2">Endo/exonuclease/phosphatase domain-containing protein</fullName>
    </submittedName>
</protein>
<dbReference type="OMA" id="ESKWPNA"/>
<dbReference type="Gene3D" id="3.60.10.10">
    <property type="entry name" value="Endonuclease/exonuclease/phosphatase"/>
    <property type="match status" value="1"/>
</dbReference>
<feature type="domain" description="Endonuclease/exonuclease/phosphatase" evidence="1">
    <location>
        <begin position="7"/>
        <end position="149"/>
    </location>
</feature>
<dbReference type="SUPFAM" id="SSF56219">
    <property type="entry name" value="DNase I-like"/>
    <property type="match status" value="1"/>
</dbReference>
<reference evidence="2" key="1">
    <citation type="submission" date="2017-02" db="UniProtKB">
        <authorList>
            <consortium name="WormBaseParasite"/>
        </authorList>
    </citation>
    <scope>IDENTIFICATION</scope>
</reference>
<dbReference type="WBParaSite" id="HPLM_0000449801-mRNA-1">
    <property type="protein sequence ID" value="HPLM_0000449801-mRNA-1"/>
    <property type="gene ID" value="HPLM_0000449801"/>
</dbReference>
<dbReference type="AlphaFoldDB" id="A0A0N4W3T1"/>